<dbReference type="KEGG" id="aia:AWH56_008635"/>
<dbReference type="GO" id="GO:0004803">
    <property type="term" value="F:transposase activity"/>
    <property type="evidence" value="ECO:0007669"/>
    <property type="project" value="InterPro"/>
</dbReference>
<dbReference type="Proteomes" id="UP000180175">
    <property type="component" value="Chromosome"/>
</dbReference>
<dbReference type="EMBL" id="CP063356">
    <property type="protein sequence ID" value="QOY37631.1"/>
    <property type="molecule type" value="Genomic_DNA"/>
</dbReference>
<reference evidence="8" key="4">
    <citation type="submission" date="2020-10" db="EMBL/GenBank/DDBJ databases">
        <authorList>
            <person name="Bassil N.M."/>
            <person name="Lloyd J.R."/>
        </authorList>
    </citation>
    <scope>NUCLEOTIDE SEQUENCE</scope>
    <source>
        <strain evidence="8">NB2006</strain>
    </source>
</reference>
<dbReference type="GO" id="GO:0006313">
    <property type="term" value="P:DNA transposition"/>
    <property type="evidence" value="ECO:0007669"/>
    <property type="project" value="InterPro"/>
</dbReference>
<evidence type="ECO:0000313" key="8">
    <source>
        <dbReference type="EMBL" id="QOY37631.1"/>
    </source>
</evidence>
<dbReference type="GO" id="GO:0003677">
    <property type="term" value="F:DNA binding"/>
    <property type="evidence" value="ECO:0007669"/>
    <property type="project" value="UniProtKB-KW"/>
</dbReference>
<evidence type="ECO:0000259" key="5">
    <source>
        <dbReference type="Pfam" id="PF01526"/>
    </source>
</evidence>
<dbReference type="InterPro" id="IPR047653">
    <property type="entry name" value="Tn3-like_transpos"/>
</dbReference>
<dbReference type="RefSeq" id="WP_071318957.1">
    <property type="nucleotide sequence ID" value="NZ_CP063356.2"/>
</dbReference>
<name>A0A1S2L0Z1_9BACI</name>
<dbReference type="EMBL" id="LQXD01000186">
    <property type="protein sequence ID" value="OIJ06139.1"/>
    <property type="molecule type" value="Genomic_DNA"/>
</dbReference>
<organism evidence="7 9">
    <name type="scientific">Anaerobacillus isosaccharinicus</name>
    <dbReference type="NCBI Taxonomy" id="1532552"/>
    <lineage>
        <taxon>Bacteria</taxon>
        <taxon>Bacillati</taxon>
        <taxon>Bacillota</taxon>
        <taxon>Bacilli</taxon>
        <taxon>Bacillales</taxon>
        <taxon>Bacillaceae</taxon>
        <taxon>Anaerobacillus</taxon>
    </lineage>
</organism>
<feature type="domain" description="DUF4158" evidence="6">
    <location>
        <begin position="9"/>
        <end position="172"/>
    </location>
</feature>
<evidence type="ECO:0000313" key="7">
    <source>
        <dbReference type="EMBL" id="OIJ06139.1"/>
    </source>
</evidence>
<evidence type="ECO:0000259" key="6">
    <source>
        <dbReference type="Pfam" id="PF13700"/>
    </source>
</evidence>
<evidence type="ECO:0000256" key="3">
    <source>
        <dbReference type="ARBA" id="ARBA00023125"/>
    </source>
</evidence>
<dbReference type="Pfam" id="PF13700">
    <property type="entry name" value="DUF4158"/>
    <property type="match status" value="1"/>
</dbReference>
<evidence type="ECO:0000256" key="1">
    <source>
        <dbReference type="ARBA" id="ARBA00009402"/>
    </source>
</evidence>
<evidence type="ECO:0000256" key="2">
    <source>
        <dbReference type="ARBA" id="ARBA00022578"/>
    </source>
</evidence>
<dbReference type="NCBIfam" id="NF033527">
    <property type="entry name" value="transpos_Tn3"/>
    <property type="match status" value="1"/>
</dbReference>
<keyword evidence="9" id="KW-1185">Reference proteome</keyword>
<dbReference type="Pfam" id="PF01526">
    <property type="entry name" value="DDE_Tnp_Tn3"/>
    <property type="match status" value="1"/>
</dbReference>
<reference evidence="7 9" key="1">
    <citation type="submission" date="2016-10" db="EMBL/GenBank/DDBJ databases">
        <title>Draft genome sequences of four alkaliphilic bacteria belonging to the Anaerobacillus genus.</title>
        <authorList>
            <person name="Bassil N.M."/>
            <person name="Lloyd J.R."/>
        </authorList>
    </citation>
    <scope>NUCLEOTIDE SEQUENCE [LARGE SCALE GENOMIC DNA]</scope>
    <source>
        <strain evidence="7 9">NB2006</strain>
    </source>
</reference>
<proteinExistence type="inferred from homology"/>
<reference evidence="8 9" key="2">
    <citation type="journal article" date="2017" name="Genome Announc.">
        <title>Draft Genome Sequences of Four Alkaliphilic Bacteria Belonging to the Anaerobacillus Genus.</title>
        <authorList>
            <person name="Bassil N.M."/>
            <person name="Lloyd J.R."/>
        </authorList>
    </citation>
    <scope>NUCLEOTIDE SEQUENCE [LARGE SCALE GENOMIC DNA]</scope>
    <source>
        <strain evidence="8 9">NB2006</strain>
    </source>
</reference>
<comment type="similarity">
    <text evidence="1">Belongs to the transposase 7 family.</text>
</comment>
<sequence length="988" mass="114317">MKIARGRELLTPEQRQSFMQIPEDEWILGTYFTFSKRDLEIVNKRRREENRLGFAVQLAVLRYPGWPYTHIKSIPDSVIQYISKQIGASPSSLGHYPQRENTLWDHLKEIRSEYDFVTFTLSEYRMTFKYLHQLALENGDPIHLLHECIDFLRKNKIILPAITTLERMVWEARAMAEKKLFNTVSKSLTNEQKEKLEEIITSQHPSESNKTILGWLKEPPGHPSPETFLKVIERLEYIRGMELETVQISHLHRNRLLQLSRLGSRYEPYAFRDFQENKRYSILTVYLLQLTQELTDKAFEIHDRQILSLLSKGRKAQEEIQKQNGKKLNEKVIHFTNIGQALIKAKEEKLDVFKVLESVIEWNTFVSSVEEAQELARPADYDYLDLLQKRFYSLRKYTPTLLRVLEFHSTKANEPLLQAVEIIRGMNESGKRKVPDDSPVDFISKRWKKHLYEDDGTTINRHYYEMAVLTELREHVRAGDVSIVGSRQYRDFEEYLFSEDTWNQSKGNTRLSVSLSFEDYITERTRSLNERLKWLAANFNKLDGVSLEKGKLSLARLEKDVPEEAKKFSASLYQILPRIKLTDLLMDVAHITGFHEQFTHASNNRKPDKEETIIIMAALLGMGMNIGLSKMAEATPGLTYKQLANVSQWRMYEDAMNKAQAILVNFHHKLQLSSNWGDGTTSSSDGMRMQLGVSSLHADANPHYGTGKGATIYRFTSDQFSSYYTKIIHTNSRDAIHVLDGLLHHETDLNIEEHYTDTAGYTDQIFGLTHLLGFKFAPRIRDLSDSKLFTIDKASEYPKLEAILRGQINTKVIKENYEDVLRLAHSIREGTVSASLIMGKLGSYSRQNSLASALREMGRIEKTIFILNYISDESLRRKIQRGLNKGEAMNGLARAIFFGKQGELRERTIQHQLQRASALNIIINAISIWNTLHLTKAVEYQKQASSFNEELLHHMSPLGWEHINLLGEYHFNSEKMVSLDSLRPLKFS</sequence>
<keyword evidence="4" id="KW-0233">DNA recombination</keyword>
<dbReference type="AlphaFoldDB" id="A0A1S2L0Z1"/>
<gene>
    <name evidence="8" type="ORF">AWH56_008635</name>
    <name evidence="7" type="ORF">AWH56_21385</name>
</gene>
<reference evidence="8 9" key="3">
    <citation type="journal article" date="2019" name="Int. J. Syst. Evol. Microbiol.">
        <title>Anaerobacillus isosaccharinicus sp. nov., an alkaliphilic bacterium which degrades isosaccharinic acid.</title>
        <authorList>
            <person name="Bassil N.M."/>
            <person name="Lloyd J.R."/>
        </authorList>
    </citation>
    <scope>NUCLEOTIDE SEQUENCE [LARGE SCALE GENOMIC DNA]</scope>
    <source>
        <strain evidence="8 9">NB2006</strain>
    </source>
</reference>
<evidence type="ECO:0000313" key="9">
    <source>
        <dbReference type="Proteomes" id="UP000180175"/>
    </source>
</evidence>
<dbReference type="InterPro" id="IPR002513">
    <property type="entry name" value="Tn3_Tnp_DDE_dom"/>
</dbReference>
<feature type="domain" description="Tn3 transposase DDE" evidence="5">
    <location>
        <begin position="583"/>
        <end position="969"/>
    </location>
</feature>
<keyword evidence="3" id="KW-0238">DNA-binding</keyword>
<keyword evidence="2" id="KW-0815">Transposition</keyword>
<dbReference type="InterPro" id="IPR025296">
    <property type="entry name" value="DUF4158"/>
</dbReference>
<protein>
    <submittedName>
        <fullName evidence="7">DDE transposase</fullName>
    </submittedName>
    <submittedName>
        <fullName evidence="8">Tn3 family transposase</fullName>
    </submittedName>
</protein>
<evidence type="ECO:0000256" key="4">
    <source>
        <dbReference type="ARBA" id="ARBA00023172"/>
    </source>
</evidence>
<dbReference type="OrthoDB" id="3538665at2"/>
<accession>A0A1S2L0Z1</accession>